<keyword evidence="1" id="KW-0812">Transmembrane</keyword>
<dbReference type="PANTHER" id="PTHR40042">
    <property type="entry name" value="HYPOTHETICAL MEMBRANE SPANNING PROTEIN"/>
    <property type="match status" value="1"/>
</dbReference>
<feature type="transmembrane region" description="Helical" evidence="1">
    <location>
        <begin position="113"/>
        <end position="131"/>
    </location>
</feature>
<organism evidence="2 3">
    <name type="scientific">Paenactinomyces guangxiensis</name>
    <dbReference type="NCBI Taxonomy" id="1490290"/>
    <lineage>
        <taxon>Bacteria</taxon>
        <taxon>Bacillati</taxon>
        <taxon>Bacillota</taxon>
        <taxon>Bacilli</taxon>
        <taxon>Bacillales</taxon>
        <taxon>Thermoactinomycetaceae</taxon>
        <taxon>Paenactinomyces</taxon>
    </lineage>
</organism>
<dbReference type="RefSeq" id="WP_181754143.1">
    <property type="nucleotide sequence ID" value="NZ_JACEIQ010000023.1"/>
</dbReference>
<dbReference type="Pfam" id="PF07187">
    <property type="entry name" value="DUF1405"/>
    <property type="match status" value="1"/>
</dbReference>
<reference evidence="2 3" key="1">
    <citation type="submission" date="2020-07" db="EMBL/GenBank/DDBJ databases">
        <authorList>
            <person name="Feng H."/>
        </authorList>
    </citation>
    <scope>NUCLEOTIDE SEQUENCE [LARGE SCALE GENOMIC DNA]</scope>
    <source>
        <strain evidence="3">s-10</strain>
    </source>
</reference>
<dbReference type="Proteomes" id="UP000535491">
    <property type="component" value="Unassembled WGS sequence"/>
</dbReference>
<keyword evidence="1" id="KW-1133">Transmembrane helix</keyword>
<dbReference type="AlphaFoldDB" id="A0A7W1WU50"/>
<protein>
    <submittedName>
        <fullName evidence="2">DUF1405 domain-containing protein</fullName>
    </submittedName>
</protein>
<keyword evidence="1" id="KW-0472">Membrane</keyword>
<comment type="caution">
    <text evidence="2">The sequence shown here is derived from an EMBL/GenBank/DDBJ whole genome shotgun (WGS) entry which is preliminary data.</text>
</comment>
<dbReference type="InterPro" id="IPR009845">
    <property type="entry name" value="DUF1405"/>
</dbReference>
<feature type="transmembrane region" description="Helical" evidence="1">
    <location>
        <begin position="48"/>
        <end position="70"/>
    </location>
</feature>
<feature type="transmembrane region" description="Helical" evidence="1">
    <location>
        <begin position="175"/>
        <end position="197"/>
    </location>
</feature>
<feature type="transmembrane region" description="Helical" evidence="1">
    <location>
        <begin position="16"/>
        <end position="36"/>
    </location>
</feature>
<evidence type="ECO:0000256" key="1">
    <source>
        <dbReference type="SAM" id="Phobius"/>
    </source>
</evidence>
<feature type="transmembrane region" description="Helical" evidence="1">
    <location>
        <begin position="143"/>
        <end position="160"/>
    </location>
</feature>
<sequence length="215" mass="25110">MRGWWQQFLALLDRRWFLWVLFAINFLGSIYGFYWYKNQLSVTDPELIIFVPDSPTASAFFTLLLLLYLFSRRSPLLEAFASITLFKYGIWAVVMIIWGALLDPGPFLDVLAWEHWMLIFSHLGMAAQAVLYSPFYTYQNREILIVAAWTLLNDVLDYGLDIHPWLAPTLEPYDHIVGIFTLILSFTTIMLFAILAMRKTSKRKWAYSLLFEAGK</sequence>
<evidence type="ECO:0000313" key="2">
    <source>
        <dbReference type="EMBL" id="MBA4496064.1"/>
    </source>
</evidence>
<dbReference type="PANTHER" id="PTHR40042:SF1">
    <property type="entry name" value="DUF1405 DOMAIN-CONTAINING PROTEIN"/>
    <property type="match status" value="1"/>
</dbReference>
<keyword evidence="3" id="KW-1185">Reference proteome</keyword>
<feature type="transmembrane region" description="Helical" evidence="1">
    <location>
        <begin position="77"/>
        <end position="101"/>
    </location>
</feature>
<gene>
    <name evidence="2" type="ORF">H1191_17425</name>
</gene>
<name>A0A7W1WU50_9BACL</name>
<evidence type="ECO:0000313" key="3">
    <source>
        <dbReference type="Proteomes" id="UP000535491"/>
    </source>
</evidence>
<proteinExistence type="predicted"/>
<accession>A0A7W1WU50</accession>
<dbReference type="EMBL" id="JACEIQ010000023">
    <property type="protein sequence ID" value="MBA4496064.1"/>
    <property type="molecule type" value="Genomic_DNA"/>
</dbReference>